<dbReference type="AlphaFoldDB" id="A0A835DKE2"/>
<dbReference type="EMBL" id="JABCRI010000004">
    <property type="protein sequence ID" value="KAF8406801.1"/>
    <property type="molecule type" value="Genomic_DNA"/>
</dbReference>
<organism evidence="2 3">
    <name type="scientific">Tetracentron sinense</name>
    <name type="common">Spur-leaf</name>
    <dbReference type="NCBI Taxonomy" id="13715"/>
    <lineage>
        <taxon>Eukaryota</taxon>
        <taxon>Viridiplantae</taxon>
        <taxon>Streptophyta</taxon>
        <taxon>Embryophyta</taxon>
        <taxon>Tracheophyta</taxon>
        <taxon>Spermatophyta</taxon>
        <taxon>Magnoliopsida</taxon>
        <taxon>Trochodendrales</taxon>
        <taxon>Trochodendraceae</taxon>
        <taxon>Tetracentron</taxon>
    </lineage>
</organism>
<dbReference type="Pfam" id="PF07876">
    <property type="entry name" value="Dabb"/>
    <property type="match status" value="1"/>
</dbReference>
<protein>
    <recommendedName>
        <fullName evidence="1">Stress-response A/B barrel domain-containing protein</fullName>
    </recommendedName>
</protein>
<name>A0A835DKE2_TETSI</name>
<dbReference type="SUPFAM" id="SSF54909">
    <property type="entry name" value="Dimeric alpha+beta barrel"/>
    <property type="match status" value="1"/>
</dbReference>
<accession>A0A835DKE2</accession>
<dbReference type="Proteomes" id="UP000655225">
    <property type="component" value="Unassembled WGS sequence"/>
</dbReference>
<evidence type="ECO:0000313" key="2">
    <source>
        <dbReference type="EMBL" id="KAF8406801.1"/>
    </source>
</evidence>
<proteinExistence type="predicted"/>
<evidence type="ECO:0000259" key="1">
    <source>
        <dbReference type="Pfam" id="PF07876"/>
    </source>
</evidence>
<dbReference type="Gene3D" id="3.30.70.100">
    <property type="match status" value="1"/>
</dbReference>
<comment type="caution">
    <text evidence="2">The sequence shown here is derived from an EMBL/GenBank/DDBJ whole genome shotgun (WGS) entry which is preliminary data.</text>
</comment>
<dbReference type="OrthoDB" id="42919at2759"/>
<gene>
    <name evidence="2" type="ORF">HHK36_005922</name>
</gene>
<feature type="domain" description="Stress-response A/B barrel" evidence="1">
    <location>
        <begin position="6"/>
        <end position="38"/>
    </location>
</feature>
<reference evidence="2 3" key="1">
    <citation type="submission" date="2020-04" db="EMBL/GenBank/DDBJ databases">
        <title>Plant Genome Project.</title>
        <authorList>
            <person name="Zhang R.-G."/>
        </authorList>
    </citation>
    <scope>NUCLEOTIDE SEQUENCE [LARGE SCALE GENOMIC DNA]</scope>
    <source>
        <strain evidence="2">YNK0</strain>
        <tissue evidence="2">Leaf</tissue>
    </source>
</reference>
<evidence type="ECO:0000313" key="3">
    <source>
        <dbReference type="Proteomes" id="UP000655225"/>
    </source>
</evidence>
<dbReference type="InterPro" id="IPR011008">
    <property type="entry name" value="Dimeric_a/b-barrel"/>
</dbReference>
<sequence length="66" mass="7386">MSAKTIEHIVLFNVKDDTDPSKVTSMVNGLNGLSSLDQVQFQRGFEQLFGGSEAYECRKSVRFTDL</sequence>
<dbReference type="InterPro" id="IPR013097">
    <property type="entry name" value="Dabb"/>
</dbReference>
<keyword evidence="3" id="KW-1185">Reference proteome</keyword>